<dbReference type="AlphaFoldDB" id="A0A2P6RY60"/>
<comment type="caution">
    <text evidence="4">The sequence shown here is derived from an EMBL/GenBank/DDBJ whole genome shotgun (WGS) entry which is preliminary data.</text>
</comment>
<gene>
    <name evidence="4" type="ORF">RchiOBHm_Chr2g0143351</name>
</gene>
<evidence type="ECO:0000259" key="3">
    <source>
        <dbReference type="PROSITE" id="PS50891"/>
    </source>
</evidence>
<reference evidence="4 5" key="1">
    <citation type="journal article" date="2018" name="Nat. Genet.">
        <title>The Rosa genome provides new insights in the design of modern roses.</title>
        <authorList>
            <person name="Bendahmane M."/>
        </authorList>
    </citation>
    <scope>NUCLEOTIDE SEQUENCE [LARGE SCALE GENOMIC DNA]</scope>
    <source>
        <strain evidence="5">cv. Old Blush</strain>
    </source>
</reference>
<evidence type="ECO:0000256" key="2">
    <source>
        <dbReference type="SAM" id="MobiDB-lite"/>
    </source>
</evidence>
<evidence type="ECO:0000313" key="4">
    <source>
        <dbReference type="EMBL" id="PRQ51344.1"/>
    </source>
</evidence>
<dbReference type="OMA" id="QEPHIQM"/>
<feature type="region of interest" description="Disordered" evidence="2">
    <location>
        <begin position="1"/>
        <end position="32"/>
    </location>
</feature>
<feature type="compositionally biased region" description="Polar residues" evidence="2">
    <location>
        <begin position="1"/>
        <end position="11"/>
    </location>
</feature>
<feature type="domain" description="LOB" evidence="3">
    <location>
        <begin position="34"/>
        <end position="135"/>
    </location>
</feature>
<feature type="compositionally biased region" description="Low complexity" evidence="2">
    <location>
        <begin position="12"/>
        <end position="27"/>
    </location>
</feature>
<dbReference type="PROSITE" id="PS50891">
    <property type="entry name" value="LOB"/>
    <property type="match status" value="1"/>
</dbReference>
<comment type="similarity">
    <text evidence="1">Belongs to the LOB domain-containing protein family.</text>
</comment>
<dbReference type="Gramene" id="PRQ51344">
    <property type="protein sequence ID" value="PRQ51344"/>
    <property type="gene ID" value="RchiOBHm_Chr2g0143351"/>
</dbReference>
<proteinExistence type="inferred from homology"/>
<dbReference type="PANTHER" id="PTHR31301">
    <property type="entry name" value="LOB DOMAIN-CONTAINING PROTEIN 4-RELATED"/>
    <property type="match status" value="1"/>
</dbReference>
<evidence type="ECO:0000256" key="1">
    <source>
        <dbReference type="ARBA" id="ARBA00005474"/>
    </source>
</evidence>
<dbReference type="EMBL" id="PDCK01000040">
    <property type="protein sequence ID" value="PRQ51344.1"/>
    <property type="molecule type" value="Genomic_DNA"/>
</dbReference>
<dbReference type="STRING" id="74649.A0A2P6RY60"/>
<accession>A0A2P6RY60</accession>
<protein>
    <submittedName>
        <fullName evidence="4">Putative transcription factor AS2-LOB family</fullName>
    </submittedName>
</protein>
<keyword evidence="5" id="KW-1185">Reference proteome</keyword>
<dbReference type="OrthoDB" id="1893065at2759"/>
<dbReference type="Proteomes" id="UP000238479">
    <property type="component" value="Chromosome 2"/>
</dbReference>
<evidence type="ECO:0000313" key="5">
    <source>
        <dbReference type="Proteomes" id="UP000238479"/>
    </source>
</evidence>
<name>A0A2P6RY60_ROSCH</name>
<dbReference type="InterPro" id="IPR004883">
    <property type="entry name" value="LOB"/>
</dbReference>
<sequence>MSITSGSLVTRTSSPTTPNSSSSSSSTKGNGNTQACAACKYQRRKCAPDCILAPYFPHDRQRQFLNAHKLFGVSNITKIIKHLDHHDKEEAMRTIIFQSDVRASDPVGGCYRIIQELQRLIEYNKAELDIVLHQLAICRAQAQQQQQPIMQQIPEVGDTTCADQMISVDPLSLYGNPMHFHYLQQQPNVQVTGQQDQGAPYLFVQNTNGNNGHQQQHMVPEDMNMWAMQDSMSSLHIKHGMNAGDCEDIKPFVDIACDDDQRNHEIKFQPDAIGDQSDEALLKIEDGNLKEDQQSESAAQQVHHHYQDHGDLKGEATLFMTLTNCSS</sequence>
<dbReference type="Pfam" id="PF03195">
    <property type="entry name" value="LOB"/>
    <property type="match status" value="1"/>
</dbReference>
<dbReference type="PANTHER" id="PTHR31301:SF67">
    <property type="entry name" value="LOB DOMAIN-CONTAINING PROTEIN 22"/>
    <property type="match status" value="1"/>
</dbReference>
<organism evidence="4 5">
    <name type="scientific">Rosa chinensis</name>
    <name type="common">China rose</name>
    <dbReference type="NCBI Taxonomy" id="74649"/>
    <lineage>
        <taxon>Eukaryota</taxon>
        <taxon>Viridiplantae</taxon>
        <taxon>Streptophyta</taxon>
        <taxon>Embryophyta</taxon>
        <taxon>Tracheophyta</taxon>
        <taxon>Spermatophyta</taxon>
        <taxon>Magnoliopsida</taxon>
        <taxon>eudicotyledons</taxon>
        <taxon>Gunneridae</taxon>
        <taxon>Pentapetalae</taxon>
        <taxon>rosids</taxon>
        <taxon>fabids</taxon>
        <taxon>Rosales</taxon>
        <taxon>Rosaceae</taxon>
        <taxon>Rosoideae</taxon>
        <taxon>Rosoideae incertae sedis</taxon>
        <taxon>Rosa</taxon>
    </lineage>
</organism>